<name>A0AAX0S0X9_9BACI</name>
<dbReference type="EMBL" id="CP030926">
    <property type="protein sequence ID" value="AXN37426.1"/>
    <property type="molecule type" value="Genomic_DNA"/>
</dbReference>
<gene>
    <name evidence="2" type="ORF">CN689_17480</name>
    <name evidence="1" type="ORF">DTO10_02765</name>
</gene>
<organism evidence="2 3">
    <name type="scientific">Peribacillus butanolivorans</name>
    <dbReference type="NCBI Taxonomy" id="421767"/>
    <lineage>
        <taxon>Bacteria</taxon>
        <taxon>Bacillati</taxon>
        <taxon>Bacillota</taxon>
        <taxon>Bacilli</taxon>
        <taxon>Bacillales</taxon>
        <taxon>Bacillaceae</taxon>
        <taxon>Peribacillus</taxon>
    </lineage>
</organism>
<evidence type="ECO:0000313" key="2">
    <source>
        <dbReference type="EMBL" id="PEJ31085.1"/>
    </source>
</evidence>
<dbReference type="KEGG" id="pbut:DTO10_02765"/>
<dbReference type="Proteomes" id="UP000260457">
    <property type="component" value="Chromosome"/>
</dbReference>
<evidence type="ECO:0000313" key="3">
    <source>
        <dbReference type="Proteomes" id="UP000220106"/>
    </source>
</evidence>
<dbReference type="AlphaFoldDB" id="A0AAX0S0X9"/>
<dbReference type="PANTHER" id="PTHR40051:SF1">
    <property type="entry name" value="YOLD-LIKE FAMILY PROTEIN"/>
    <property type="match status" value="1"/>
</dbReference>
<dbReference type="EMBL" id="NUEQ01000032">
    <property type="protein sequence ID" value="PEJ31085.1"/>
    <property type="molecule type" value="Genomic_DNA"/>
</dbReference>
<accession>A0AAX0S0X9</accession>
<proteinExistence type="predicted"/>
<dbReference type="PANTHER" id="PTHR40051">
    <property type="entry name" value="IG HYPOTHETICAL 15966"/>
    <property type="match status" value="1"/>
</dbReference>
<evidence type="ECO:0000313" key="4">
    <source>
        <dbReference type="Proteomes" id="UP000260457"/>
    </source>
</evidence>
<dbReference type="InterPro" id="IPR014962">
    <property type="entry name" value="YolD"/>
</dbReference>
<dbReference type="RefSeq" id="WP_098176784.1">
    <property type="nucleotide sequence ID" value="NZ_JBHXKF010000002.1"/>
</dbReference>
<sequence length="107" mass="12770">MIRDRGRIKWVSMMLPEHVKLLREYNEGLDKVEKPVLDEQKYEEFNEIICRAMEENITLQFTYYQKGEIKKFLGNIHYIDGLKGELRIISHASEKCILKLVNIIEIE</sequence>
<dbReference type="Proteomes" id="UP000220106">
    <property type="component" value="Unassembled WGS sequence"/>
</dbReference>
<dbReference type="Pfam" id="PF08863">
    <property type="entry name" value="YolD"/>
    <property type="match status" value="1"/>
</dbReference>
<keyword evidence="4" id="KW-1185">Reference proteome</keyword>
<evidence type="ECO:0000313" key="1">
    <source>
        <dbReference type="EMBL" id="AXN37426.1"/>
    </source>
</evidence>
<reference evidence="2 3" key="1">
    <citation type="submission" date="2017-09" db="EMBL/GenBank/DDBJ databases">
        <title>Large-scale bioinformatics analysis of Bacillus genomes uncovers conserved roles of natural products in bacterial physiology.</title>
        <authorList>
            <consortium name="Agbiome Team Llc"/>
            <person name="Bleich R.M."/>
            <person name="Kirk G.J."/>
            <person name="Santa Maria K.C."/>
            <person name="Allen S.E."/>
            <person name="Farag S."/>
            <person name="Shank E.A."/>
            <person name="Bowers A."/>
        </authorList>
    </citation>
    <scope>NUCLEOTIDE SEQUENCE [LARGE SCALE GENOMIC DNA]</scope>
    <source>
        <strain evidence="2 3">AFS003229</strain>
    </source>
</reference>
<reference evidence="1 4" key="2">
    <citation type="submission" date="2018-07" db="EMBL/GenBank/DDBJ databases">
        <title>The molecular basis for the intramolecular migration of carboxyl group in the catabolism of para-hydroxybenzoate via gentisate.</title>
        <authorList>
            <person name="Zhao H."/>
            <person name="Xu Y."/>
            <person name="Lin S."/>
            <person name="Spain J.C."/>
            <person name="Zhou N.-Y."/>
        </authorList>
    </citation>
    <scope>NUCLEOTIDE SEQUENCE [LARGE SCALE GENOMIC DNA]</scope>
    <source>
        <strain evidence="1 4">PHB-7a</strain>
    </source>
</reference>
<protein>
    <submittedName>
        <fullName evidence="1">YolD-like family protein</fullName>
    </submittedName>
</protein>